<evidence type="ECO:0000259" key="17">
    <source>
        <dbReference type="Pfam" id="PF12810"/>
    </source>
</evidence>
<keyword evidence="4" id="KW-0808">Transferase</keyword>
<sequence>MSRTFNRSRRWLGALMAITTGGALVVNLPVAEAAASAVTFSYTGLDQTWTVPAGVSAVRVEAFGAQGGGEYGGFGAGVVANVAVTAAQRLTVRVGGRGGLATGGFNGGGGSSFAGAGLGQGQGGGGASDLSLGDSRLVVSGGGGGAAGGPSFGMGGSAGGTIGEAGVDGSSVHHGGGGGTSVQAGLGGGAFAGGGNSATGGNGGFYGGGGGGGWYGGGGGGGDSSGGSPAGGGAGSSRGPAGATFVQGARTGNGEVRISWGVGTPAGADNPVAAFAFTGGSQLFQVPAGVTAVDVRAKGAQGGTGTAQPGLGADVSAEVPVTPGQVLAVLVGGRGGNGDGCGALSCGEPVAGNSVGGFNGGGSSTFAGAGTGRGTGGGGATDLRRGSWRLDKRIVVAGGGGGSAVSGVVDAGRGRGGDASGPIGNSGGPGDGQYTGGAGGSQSAGGAGGGAYAGAGRALDGGSGGFFGGSGGGGWFGGGGGGGDSSGGSPGGGGAGSSHVTDAIGDPAYASNTAGGDGQLSITATAADPDPTPTPTAPGSVVLTPATAGELRVGSIWKVTGTFGKPLRSYAWLRCTSLDPTTCTRMAGATAATYRTRIPDLSRFIAVDVTDTDGNTGRSEPRFIQENVCKVPIEFKDGAYYKTRTRASTTITPRPGWGCLRINMFIAAKYIDILGYGNDRGPSSLADATASKGSIWVNFETGRIDTVANHTDTRVASFNAFPVNVTKNADSGVADALVRCVRAERSYVHLDKSCQARVYETFRKANSAGFYFPSTNTSGNFRIRYHFTNAARRYVDTAPAAIDGIFGFSGTSDGRVAVSCAFIDKFPSIEIYQDWPSPKAGGAYTMRDVFYRKESSPRDLNASAPKFSSGKCGRIPRPTTRTTSLERLSGVIANIDNKYFAPIGPDPYEDVMRDYKTWSPM</sequence>
<evidence type="ECO:0000256" key="5">
    <source>
        <dbReference type="ARBA" id="ARBA00022692"/>
    </source>
</evidence>
<keyword evidence="9" id="KW-0067">ATP-binding</keyword>
<comment type="caution">
    <text evidence="18">The sequence shown here is derived from an EMBL/GenBank/DDBJ whole genome shotgun (WGS) entry which is preliminary data.</text>
</comment>
<keyword evidence="14" id="KW-0675">Receptor</keyword>
<keyword evidence="13" id="KW-1015">Disulfide bond</keyword>
<feature type="compositionally biased region" description="Gly residues" evidence="16">
    <location>
        <begin position="424"/>
        <end position="450"/>
    </location>
</feature>
<evidence type="ECO:0000256" key="11">
    <source>
        <dbReference type="ARBA" id="ARBA00023136"/>
    </source>
</evidence>
<keyword evidence="3" id="KW-1003">Cell membrane</keyword>
<keyword evidence="8" id="KW-0418">Kinase</keyword>
<comment type="subcellular location">
    <subcellularLocation>
        <location evidence="1">Cell membrane</location>
        <topology evidence="1">Single-pass type I membrane protein</topology>
    </subcellularLocation>
</comment>
<dbReference type="Proteomes" id="UP000249341">
    <property type="component" value="Unassembled WGS sequence"/>
</dbReference>
<dbReference type="GO" id="GO:0005524">
    <property type="term" value="F:ATP binding"/>
    <property type="evidence" value="ECO:0007669"/>
    <property type="project" value="UniProtKB-KW"/>
</dbReference>
<evidence type="ECO:0000256" key="13">
    <source>
        <dbReference type="ARBA" id="ARBA00023157"/>
    </source>
</evidence>
<dbReference type="OrthoDB" id="4509678at2"/>
<proteinExistence type="predicted"/>
<organism evidence="18 19">
    <name type="scientific">Actinoplanes lutulentus</name>
    <dbReference type="NCBI Taxonomy" id="1287878"/>
    <lineage>
        <taxon>Bacteria</taxon>
        <taxon>Bacillati</taxon>
        <taxon>Actinomycetota</taxon>
        <taxon>Actinomycetes</taxon>
        <taxon>Micromonosporales</taxon>
        <taxon>Micromonosporaceae</taxon>
        <taxon>Actinoplanes</taxon>
    </lineage>
</organism>
<evidence type="ECO:0000256" key="8">
    <source>
        <dbReference type="ARBA" id="ARBA00022777"/>
    </source>
</evidence>
<keyword evidence="6" id="KW-0732">Signal</keyword>
<dbReference type="InterPro" id="IPR055163">
    <property type="entry name" value="ALK/LTK-like_GRD"/>
</dbReference>
<accession>A0A327ZHH4</accession>
<protein>
    <recommendedName>
        <fullName evidence="2">receptor protein-tyrosine kinase</fullName>
        <ecNumber evidence="2">2.7.10.1</ecNumber>
    </recommendedName>
</protein>
<dbReference type="AlphaFoldDB" id="A0A327ZHH4"/>
<evidence type="ECO:0000313" key="19">
    <source>
        <dbReference type="Proteomes" id="UP000249341"/>
    </source>
</evidence>
<evidence type="ECO:0000256" key="10">
    <source>
        <dbReference type="ARBA" id="ARBA00022989"/>
    </source>
</evidence>
<keyword evidence="7" id="KW-0547">Nucleotide-binding</keyword>
<dbReference type="EMBL" id="QLMJ01000009">
    <property type="protein sequence ID" value="RAK35581.1"/>
    <property type="molecule type" value="Genomic_DNA"/>
</dbReference>
<evidence type="ECO:0000256" key="1">
    <source>
        <dbReference type="ARBA" id="ARBA00004251"/>
    </source>
</evidence>
<dbReference type="GO" id="GO:0004714">
    <property type="term" value="F:transmembrane receptor protein tyrosine kinase activity"/>
    <property type="evidence" value="ECO:0007669"/>
    <property type="project" value="UniProtKB-EC"/>
</dbReference>
<feature type="region of interest" description="Disordered" evidence="16">
    <location>
        <begin position="401"/>
        <end position="450"/>
    </location>
</feature>
<evidence type="ECO:0000256" key="15">
    <source>
        <dbReference type="ARBA" id="ARBA00023180"/>
    </source>
</evidence>
<keyword evidence="10" id="KW-1133">Transmembrane helix</keyword>
<evidence type="ECO:0000256" key="12">
    <source>
        <dbReference type="ARBA" id="ARBA00023137"/>
    </source>
</evidence>
<evidence type="ECO:0000256" key="16">
    <source>
        <dbReference type="SAM" id="MobiDB-lite"/>
    </source>
</evidence>
<keyword evidence="15" id="KW-0325">Glycoprotein</keyword>
<feature type="region of interest" description="Disordered" evidence="16">
    <location>
        <begin position="861"/>
        <end position="880"/>
    </location>
</feature>
<dbReference type="GO" id="GO:0005886">
    <property type="term" value="C:plasma membrane"/>
    <property type="evidence" value="ECO:0007669"/>
    <property type="project" value="UniProtKB-SubCell"/>
</dbReference>
<dbReference type="Gene3D" id="2.60.40.2700">
    <property type="match status" value="1"/>
</dbReference>
<feature type="region of interest" description="Disordered" evidence="16">
    <location>
        <begin position="478"/>
        <end position="541"/>
    </location>
</feature>
<evidence type="ECO:0000256" key="3">
    <source>
        <dbReference type="ARBA" id="ARBA00022475"/>
    </source>
</evidence>
<evidence type="ECO:0000256" key="2">
    <source>
        <dbReference type="ARBA" id="ARBA00011902"/>
    </source>
</evidence>
<evidence type="ECO:0000313" key="18">
    <source>
        <dbReference type="EMBL" id="RAK35581.1"/>
    </source>
</evidence>
<reference evidence="18 19" key="1">
    <citation type="submission" date="2018-06" db="EMBL/GenBank/DDBJ databases">
        <title>Genomic Encyclopedia of Type Strains, Phase III (KMG-III): the genomes of soil and plant-associated and newly described type strains.</title>
        <authorList>
            <person name="Whitman W."/>
        </authorList>
    </citation>
    <scope>NUCLEOTIDE SEQUENCE [LARGE SCALE GENOMIC DNA]</scope>
    <source>
        <strain evidence="18 19">CGMCC 4.7090</strain>
    </source>
</reference>
<keyword evidence="12" id="KW-0829">Tyrosine-protein kinase</keyword>
<dbReference type="Pfam" id="PF12810">
    <property type="entry name" value="ALK_LTK_GRD"/>
    <property type="match status" value="1"/>
</dbReference>
<feature type="domain" description="ALK/LTK-like glycine-rich" evidence="17">
    <location>
        <begin position="295"/>
        <end position="504"/>
    </location>
</feature>
<feature type="region of interest" description="Disordered" evidence="16">
    <location>
        <begin position="220"/>
        <end position="247"/>
    </location>
</feature>
<keyword evidence="19" id="KW-1185">Reference proteome</keyword>
<keyword evidence="5" id="KW-0812">Transmembrane</keyword>
<feature type="compositionally biased region" description="Gly residues" evidence="16">
    <location>
        <begin position="478"/>
        <end position="496"/>
    </location>
</feature>
<dbReference type="EC" id="2.7.10.1" evidence="2"/>
<keyword evidence="11" id="KW-0472">Membrane</keyword>
<name>A0A327ZHH4_9ACTN</name>
<gene>
    <name evidence="18" type="ORF">B0I29_10954</name>
</gene>
<evidence type="ECO:0000256" key="4">
    <source>
        <dbReference type="ARBA" id="ARBA00022679"/>
    </source>
</evidence>
<evidence type="ECO:0000256" key="9">
    <source>
        <dbReference type="ARBA" id="ARBA00022840"/>
    </source>
</evidence>
<evidence type="ECO:0000256" key="7">
    <source>
        <dbReference type="ARBA" id="ARBA00022741"/>
    </source>
</evidence>
<feature type="compositionally biased region" description="Gly residues" evidence="16">
    <location>
        <begin position="220"/>
        <end position="236"/>
    </location>
</feature>
<evidence type="ECO:0000256" key="6">
    <source>
        <dbReference type="ARBA" id="ARBA00022729"/>
    </source>
</evidence>
<dbReference type="RefSeq" id="WP_146616833.1">
    <property type="nucleotide sequence ID" value="NZ_JACHWI010000006.1"/>
</dbReference>
<evidence type="ECO:0000256" key="14">
    <source>
        <dbReference type="ARBA" id="ARBA00023170"/>
    </source>
</evidence>